<reference evidence="5 6" key="1">
    <citation type="submission" date="2019-03" db="EMBL/GenBank/DDBJ databases">
        <title>Draft Genome Sequence of Desulfosporosinus fructosivorans Strain 63.6F, Isolated from Marine Sediment in the Baltic Sea.</title>
        <authorList>
            <person name="Hausmann B."/>
            <person name="Vandieken V."/>
            <person name="Pjevac P."/>
            <person name="Schreck K."/>
            <person name="Herbold C.W."/>
            <person name="Loy A."/>
        </authorList>
    </citation>
    <scope>NUCLEOTIDE SEQUENCE [LARGE SCALE GENOMIC DNA]</scope>
    <source>
        <strain evidence="5 6">63.6F</strain>
    </source>
</reference>
<proteinExistence type="predicted"/>
<dbReference type="EMBL" id="SPQQ01000002">
    <property type="protein sequence ID" value="TGE38729.1"/>
    <property type="molecule type" value="Genomic_DNA"/>
</dbReference>
<protein>
    <recommendedName>
        <fullName evidence="4">SLH domain-containing protein</fullName>
    </recommendedName>
</protein>
<dbReference type="RefSeq" id="WP_135545224.1">
    <property type="nucleotide sequence ID" value="NZ_SPQQ01000002.1"/>
</dbReference>
<feature type="domain" description="SLH" evidence="4">
    <location>
        <begin position="686"/>
        <end position="742"/>
    </location>
</feature>
<dbReference type="PROSITE" id="PS51272">
    <property type="entry name" value="SLH"/>
    <property type="match status" value="1"/>
</dbReference>
<feature type="region of interest" description="Disordered" evidence="2">
    <location>
        <begin position="290"/>
        <end position="311"/>
    </location>
</feature>
<evidence type="ECO:0000313" key="5">
    <source>
        <dbReference type="EMBL" id="TGE38729.1"/>
    </source>
</evidence>
<dbReference type="Proteomes" id="UP000298460">
    <property type="component" value="Unassembled WGS sequence"/>
</dbReference>
<feature type="chain" id="PRO_5021203096" description="SLH domain-containing protein" evidence="3">
    <location>
        <begin position="30"/>
        <end position="742"/>
    </location>
</feature>
<name>A0A4Z0R8Z2_9FIRM</name>
<feature type="signal peptide" evidence="3">
    <location>
        <begin position="1"/>
        <end position="29"/>
    </location>
</feature>
<keyword evidence="1" id="KW-0677">Repeat</keyword>
<dbReference type="AlphaFoldDB" id="A0A4Z0R8Z2"/>
<dbReference type="OrthoDB" id="2473368at2"/>
<dbReference type="InterPro" id="IPR032599">
    <property type="entry name" value="YcdB/YcdC_rep_domain"/>
</dbReference>
<evidence type="ECO:0000256" key="1">
    <source>
        <dbReference type="ARBA" id="ARBA00022737"/>
    </source>
</evidence>
<dbReference type="Pfam" id="PF16244">
    <property type="entry name" value="DUF4901"/>
    <property type="match status" value="2"/>
</dbReference>
<evidence type="ECO:0000256" key="3">
    <source>
        <dbReference type="SAM" id="SignalP"/>
    </source>
</evidence>
<accession>A0A4Z0R8Z2</accession>
<keyword evidence="6" id="KW-1185">Reference proteome</keyword>
<evidence type="ECO:0000313" key="6">
    <source>
        <dbReference type="Proteomes" id="UP000298460"/>
    </source>
</evidence>
<dbReference type="InterPro" id="IPR001119">
    <property type="entry name" value="SLH_dom"/>
</dbReference>
<organism evidence="5 6">
    <name type="scientific">Desulfosporosinus fructosivorans</name>
    <dbReference type="NCBI Taxonomy" id="2018669"/>
    <lineage>
        <taxon>Bacteria</taxon>
        <taxon>Bacillati</taxon>
        <taxon>Bacillota</taxon>
        <taxon>Clostridia</taxon>
        <taxon>Eubacteriales</taxon>
        <taxon>Desulfitobacteriaceae</taxon>
        <taxon>Desulfosporosinus</taxon>
    </lineage>
</organism>
<dbReference type="Pfam" id="PF00395">
    <property type="entry name" value="SLH"/>
    <property type="match status" value="1"/>
</dbReference>
<evidence type="ECO:0000256" key="2">
    <source>
        <dbReference type="SAM" id="MobiDB-lite"/>
    </source>
</evidence>
<sequence>MQKNRRSILAMIVVAVMLGPIISAPVAMAGEVNSSPAVQGLAMPEITLEKAIQITKTNFVVPKEYTDFNSTYHTYDDRQAWSLHWNGTNGRTGDFTAEVNAINGDILSMNYWNNNEQSSNSGVLPAINKDQAQEISDKLLTRLLGDRAGQLRLIPSDLAVVPISNYGSTDYTLQYQRLINNIPFLSNGVNVQVSSTDGHIISYNLNWSEVKAPETKGVIEASQAQKAFTTSSFFNLRYWIPPSFRPLAAGQKQEAKLVYQLTGQSGGAIDAFTGEPLKLAEGEWLATDSSGGGGMGGAKMERAGSNSNGNQVLTPQEQQEVESTAKLLKQDEAIAAVQRWVGIPANLTLRSANLSTDWRSSDKRLWNFDWANTGGEISGGKPQYFNASVNATTGELLGFNISYQHTGKTEVTLDRDATQKLAEEFLKKVQGEKFSQVALDPERNFNGKTGPEPWNIQNFSYHRVANGVDFPDNGMNVNVDPVAGIVTGYDLNWSESNLPSVSGILTKDKGVELFLKARPLNLAYVRIYSNGVPGDLRLVYIPADQDRSMPLSNTLDAKSGELLDYEGQPLGKGPKPYVFSDLTEVKGAQEIAALGQAGLFGDYGNSFRPEEQMSISSLLRAMYLNRFGLEGNTSLTESEVMTKAKEQGWVKEELKTGEPVNRELLAKLLLRYIQLNKLAELKDIYSVTFQDSAEITPDALGYIALASSTGILKVDGLTLAPREAVSRAEAAVALYRALSWRN</sequence>
<keyword evidence="3" id="KW-0732">Signal</keyword>
<comment type="caution">
    <text evidence="5">The sequence shown here is derived from an EMBL/GenBank/DDBJ whole genome shotgun (WGS) entry which is preliminary data.</text>
</comment>
<evidence type="ECO:0000259" key="4">
    <source>
        <dbReference type="PROSITE" id="PS51272"/>
    </source>
</evidence>
<gene>
    <name evidence="5" type="ORF">E4K67_04385</name>
</gene>